<protein>
    <recommendedName>
        <fullName evidence="3">Transposase DDE domain-containing protein</fullName>
    </recommendedName>
</protein>
<gene>
    <name evidence="1" type="ORF">H7E68_08575</name>
</gene>
<evidence type="ECO:0008006" key="3">
    <source>
        <dbReference type="Google" id="ProtNLM"/>
    </source>
</evidence>
<dbReference type="EMBL" id="JACKWY010000004">
    <property type="protein sequence ID" value="MBB6714785.1"/>
    <property type="molecule type" value="Genomic_DNA"/>
</dbReference>
<name>A0A7X0SBU8_9CLOT</name>
<organism evidence="1 2">
    <name type="scientific">Clostridium gasigenes</name>
    <dbReference type="NCBI Taxonomy" id="94869"/>
    <lineage>
        <taxon>Bacteria</taxon>
        <taxon>Bacillati</taxon>
        <taxon>Bacillota</taxon>
        <taxon>Clostridia</taxon>
        <taxon>Eubacteriales</taxon>
        <taxon>Clostridiaceae</taxon>
        <taxon>Clostridium</taxon>
    </lineage>
</organism>
<dbReference type="AlphaFoldDB" id="A0A7X0SBU8"/>
<proteinExistence type="predicted"/>
<evidence type="ECO:0000313" key="2">
    <source>
        <dbReference type="Proteomes" id="UP000585258"/>
    </source>
</evidence>
<dbReference type="Proteomes" id="UP000585258">
    <property type="component" value="Unassembled WGS sequence"/>
</dbReference>
<evidence type="ECO:0000313" key="1">
    <source>
        <dbReference type="EMBL" id="MBB6714785.1"/>
    </source>
</evidence>
<accession>A0A7X0SBU8</accession>
<comment type="caution">
    <text evidence="1">The sequence shown here is derived from an EMBL/GenBank/DDBJ whole genome shotgun (WGS) entry which is preliminary data.</text>
</comment>
<sequence length="71" mass="8110">MEHPFGTLKINMNFSYLLLKNFEKVRGEISLAFFAYNLKRVINIIGVKELVTALLTSIISSLFFEKELLAA</sequence>
<reference evidence="1 2" key="1">
    <citation type="submission" date="2020-08" db="EMBL/GenBank/DDBJ databases">
        <title>Clostridia isolated from Swiss meat.</title>
        <authorList>
            <person name="Wambui J."/>
            <person name="Stevens M.J.A."/>
            <person name="Stephan R."/>
        </authorList>
    </citation>
    <scope>NUCLEOTIDE SEQUENCE [LARGE SCALE GENOMIC DNA]</scope>
    <source>
        <strain evidence="1 2">CM001</strain>
    </source>
</reference>